<dbReference type="EMBL" id="DS145693">
    <property type="protein sequence ID" value="EAX66589.1"/>
    <property type="molecule type" value="Genomic_DNA"/>
</dbReference>
<evidence type="ECO:0000313" key="2">
    <source>
        <dbReference type="Proteomes" id="UP000001542"/>
    </source>
</evidence>
<dbReference type="Proteomes" id="UP000001542">
    <property type="component" value="Unassembled WGS sequence"/>
</dbReference>
<feature type="non-terminal residue" evidence="1">
    <location>
        <position position="80"/>
    </location>
</feature>
<gene>
    <name evidence="1" type="ORF">TVAG_598190</name>
</gene>
<dbReference type="KEGG" id="tva:4723826"/>
<evidence type="ECO:0000313" key="1">
    <source>
        <dbReference type="EMBL" id="EAX66589.1"/>
    </source>
</evidence>
<dbReference type="VEuPathDB" id="TrichDB:TVAG_598190"/>
<proteinExistence type="predicted"/>
<keyword evidence="2" id="KW-1185">Reference proteome</keyword>
<dbReference type="VEuPathDB" id="TrichDB:TVAGG3_0784320"/>
<reference evidence="1" key="1">
    <citation type="submission" date="2006-10" db="EMBL/GenBank/DDBJ databases">
        <authorList>
            <person name="Amadeo P."/>
            <person name="Zhao Q."/>
            <person name="Wortman J."/>
            <person name="Fraser-Liggett C."/>
            <person name="Carlton J."/>
        </authorList>
    </citation>
    <scope>NUCLEOTIDE SEQUENCE</scope>
    <source>
        <strain evidence="1">G3</strain>
    </source>
</reference>
<reference evidence="1" key="2">
    <citation type="journal article" date="2007" name="Science">
        <title>Draft genome sequence of the sexually transmitted pathogen Trichomonas vaginalis.</title>
        <authorList>
            <person name="Carlton J.M."/>
            <person name="Hirt R.P."/>
            <person name="Silva J.C."/>
            <person name="Delcher A.L."/>
            <person name="Schatz M."/>
            <person name="Zhao Q."/>
            <person name="Wortman J.R."/>
            <person name="Bidwell S.L."/>
            <person name="Alsmark U.C.M."/>
            <person name="Besteiro S."/>
            <person name="Sicheritz-Ponten T."/>
            <person name="Noel C.J."/>
            <person name="Dacks J.B."/>
            <person name="Foster P.G."/>
            <person name="Simillion C."/>
            <person name="Van de Peer Y."/>
            <person name="Miranda-Saavedra D."/>
            <person name="Barton G.J."/>
            <person name="Westrop G.D."/>
            <person name="Mueller S."/>
            <person name="Dessi D."/>
            <person name="Fiori P.L."/>
            <person name="Ren Q."/>
            <person name="Paulsen I."/>
            <person name="Zhang H."/>
            <person name="Bastida-Corcuera F.D."/>
            <person name="Simoes-Barbosa A."/>
            <person name="Brown M.T."/>
            <person name="Hayes R.D."/>
            <person name="Mukherjee M."/>
            <person name="Okumura C.Y."/>
            <person name="Schneider R."/>
            <person name="Smith A.J."/>
            <person name="Vanacova S."/>
            <person name="Villalvazo M."/>
            <person name="Haas B.J."/>
            <person name="Pertea M."/>
            <person name="Feldblyum T.V."/>
            <person name="Utterback T.R."/>
            <person name="Shu C.L."/>
            <person name="Osoegawa K."/>
            <person name="de Jong P.J."/>
            <person name="Hrdy I."/>
            <person name="Horvathova L."/>
            <person name="Zubacova Z."/>
            <person name="Dolezal P."/>
            <person name="Malik S.B."/>
            <person name="Logsdon J.M. Jr."/>
            <person name="Henze K."/>
            <person name="Gupta A."/>
            <person name="Wang C.C."/>
            <person name="Dunne R.L."/>
            <person name="Upcroft J.A."/>
            <person name="Upcroft P."/>
            <person name="White O."/>
            <person name="Salzberg S.L."/>
            <person name="Tang P."/>
            <person name="Chiu C.-H."/>
            <person name="Lee Y.-S."/>
            <person name="Embley T.M."/>
            <person name="Coombs G.H."/>
            <person name="Mottram J.C."/>
            <person name="Tachezy J."/>
            <person name="Fraser-Liggett C.M."/>
            <person name="Johnson P.J."/>
        </authorList>
    </citation>
    <scope>NUCLEOTIDE SEQUENCE [LARGE SCALE GENOMIC DNA]</scope>
    <source>
        <strain evidence="1">G3</strain>
    </source>
</reference>
<sequence length="80" mass="8883">MRSKSILYGAANLPIEPTSNVDSRTTNNIVIKNYPSGTVSDAPTEIKKRNNYELRSTNVSSSFKSINFQPDLIEICGDFI</sequence>
<name>A2HVH9_TRIV3</name>
<dbReference type="InParanoid" id="A2HVH9"/>
<protein>
    <submittedName>
        <fullName evidence="1">Uncharacterized protein</fullName>
    </submittedName>
</protein>
<organism evidence="1 2">
    <name type="scientific">Trichomonas vaginalis (strain ATCC PRA-98 / G3)</name>
    <dbReference type="NCBI Taxonomy" id="412133"/>
    <lineage>
        <taxon>Eukaryota</taxon>
        <taxon>Metamonada</taxon>
        <taxon>Parabasalia</taxon>
        <taxon>Trichomonadida</taxon>
        <taxon>Trichomonadidae</taxon>
        <taxon>Trichomonas</taxon>
    </lineage>
</organism>
<dbReference type="AlphaFoldDB" id="A2HVH9"/>
<accession>A2HVH9</accession>